<evidence type="ECO:0000313" key="8">
    <source>
        <dbReference type="EnsemblMetazoa" id="tetur15g02950.1"/>
    </source>
</evidence>
<dbReference type="InterPro" id="IPR045232">
    <property type="entry name" value="FAM234"/>
</dbReference>
<dbReference type="GO" id="GO:0016020">
    <property type="term" value="C:membrane"/>
    <property type="evidence" value="ECO:0007669"/>
    <property type="project" value="UniProtKB-SubCell"/>
</dbReference>
<evidence type="ECO:0000256" key="4">
    <source>
        <dbReference type="ARBA" id="ARBA00023136"/>
    </source>
</evidence>
<accession>T1KMU8</accession>
<comment type="subcellular location">
    <subcellularLocation>
        <location evidence="1">Membrane</location>
        <topology evidence="1">Single-pass membrane protein</topology>
    </subcellularLocation>
</comment>
<dbReference type="AlphaFoldDB" id="T1KMU8"/>
<dbReference type="InterPro" id="IPR028994">
    <property type="entry name" value="Integrin_alpha_N"/>
</dbReference>
<dbReference type="HOGENOM" id="CLU_329653_0_0_1"/>
<dbReference type="OrthoDB" id="567787at2759"/>
<dbReference type="SUPFAM" id="SSF69318">
    <property type="entry name" value="Integrin alpha N-terminal domain"/>
    <property type="match status" value="1"/>
</dbReference>
<dbReference type="PANTHER" id="PTHR21419">
    <property type="match status" value="1"/>
</dbReference>
<evidence type="ECO:0000259" key="7">
    <source>
        <dbReference type="Pfam" id="PF23727"/>
    </source>
</evidence>
<dbReference type="OMA" id="NFPMLTI"/>
<dbReference type="Pfam" id="PF23727">
    <property type="entry name" value="Beta-prop_FAM234A_B"/>
    <property type="match status" value="1"/>
</dbReference>
<dbReference type="eggNOG" id="ENOG502QVNA">
    <property type="taxonomic scope" value="Eukaryota"/>
</dbReference>
<dbReference type="EnsemblMetazoa" id="tetur15g02950.1">
    <property type="protein sequence ID" value="tetur15g02950.1"/>
    <property type="gene ID" value="tetur15g02950"/>
</dbReference>
<feature type="compositionally biased region" description="Low complexity" evidence="5">
    <location>
        <begin position="675"/>
        <end position="686"/>
    </location>
</feature>
<evidence type="ECO:0000256" key="6">
    <source>
        <dbReference type="SAM" id="Phobius"/>
    </source>
</evidence>
<dbReference type="Gene3D" id="2.130.10.10">
    <property type="entry name" value="YVTN repeat-like/Quinoprotein amine dehydrogenase"/>
    <property type="match status" value="1"/>
</dbReference>
<dbReference type="Proteomes" id="UP000015104">
    <property type="component" value="Unassembled WGS sequence"/>
</dbReference>
<dbReference type="KEGG" id="tut:107365696"/>
<evidence type="ECO:0000256" key="1">
    <source>
        <dbReference type="ARBA" id="ARBA00004167"/>
    </source>
</evidence>
<evidence type="ECO:0000256" key="3">
    <source>
        <dbReference type="ARBA" id="ARBA00022989"/>
    </source>
</evidence>
<feature type="region of interest" description="Disordered" evidence="5">
    <location>
        <begin position="654"/>
        <end position="686"/>
    </location>
</feature>
<feature type="transmembrane region" description="Helical" evidence="6">
    <location>
        <begin position="122"/>
        <end position="143"/>
    </location>
</feature>
<proteinExistence type="predicted"/>
<dbReference type="InterPro" id="IPR015943">
    <property type="entry name" value="WD40/YVTN_repeat-like_dom_sf"/>
</dbReference>
<protein>
    <recommendedName>
        <fullName evidence="7">FAM234A/B beta-propeller domain-containing protein</fullName>
    </recommendedName>
</protein>
<evidence type="ECO:0000256" key="2">
    <source>
        <dbReference type="ARBA" id="ARBA00022692"/>
    </source>
</evidence>
<keyword evidence="9" id="KW-1185">Reference proteome</keyword>
<sequence length="871" mass="97932">MKPFYKINGYRLRPMKPIMSTPTTTINILDEEDEELDENDDDEFDNDGEDVDEENVLLFDDVANNNREKKSYPKKSSLKSAYDRRRVNHQARNLSLDDDDASMTIGKIKIIKPIGREKRSRLKVCSCAILFILLISCLVYLIYSKKFTLLTQLLIKSPLFASTLTDSLTKPATHRPLCDRINIENQWNKTFPMLTIESALRMVDVNQDGNVDVIIAFGTGADVAFYPSVVCQVYFNLTEDQSRQGCGGGLMALDGKTGKLLWQVYTKHELFAVNCELDVNGDKVKDCICGGRMASMYAISGSNGEVIWSYLDKHDEPICDTSNFYTPLYSTKDLDHDGLPDLILMHGGDPLRSPHEKNRLVARLIIASSRTGEILSWSKVPDNGESYYSPQRLIRPDGNELILFGTGGETHSGSLWVVPMDSLIHGNMHKARPIYTDCCKGIMVPPVLVDINNDSILDIVMSLFNSTVIAFNGLTFHIIWKYNFPGSETYSSPAVGYFNDDRIPDFFVSYQFGPGFPIYYYSQATVLDGATGKPLLSQPITMLVGTQSSPLTISTNGANDWFLFWLSTCDNVNQSIANLEPFKVLPGTTVHQASRADFCSIRFNSTLYTQLIALTRNSSHVVYDSRFNKKWEKVSLDYAAIGQQWLQDHQFNQDNQDNVNADDPYETLGQLPEASSTSQSPTSPFPSIFDYPNDYPSLPFYQNRQSINENRLRRHVGVHDGDGVQRVISTGTLAPSLKPGSIDLIFTTYWFPATKGVNRVSKSMQNCLDKYLTPATEDKLRLGPEARFKGHDHDAYVELVEEACAKYAGINLSKVKDEYNPYNRPMGALTVYRKTIQCANTTASVRSFNEQIWPSYMGKHADSLVNFISLD</sequence>
<keyword evidence="2 6" id="KW-0812">Transmembrane</keyword>
<feature type="domain" description="FAM234A/B beta-propeller" evidence="7">
    <location>
        <begin position="187"/>
        <end position="575"/>
    </location>
</feature>
<dbReference type="InterPro" id="IPR055409">
    <property type="entry name" value="Beta-prop_FAM234A_B"/>
</dbReference>
<organism evidence="8 9">
    <name type="scientific">Tetranychus urticae</name>
    <name type="common">Two-spotted spider mite</name>
    <dbReference type="NCBI Taxonomy" id="32264"/>
    <lineage>
        <taxon>Eukaryota</taxon>
        <taxon>Metazoa</taxon>
        <taxon>Ecdysozoa</taxon>
        <taxon>Arthropoda</taxon>
        <taxon>Chelicerata</taxon>
        <taxon>Arachnida</taxon>
        <taxon>Acari</taxon>
        <taxon>Acariformes</taxon>
        <taxon>Trombidiformes</taxon>
        <taxon>Prostigmata</taxon>
        <taxon>Eleutherengona</taxon>
        <taxon>Raphignathae</taxon>
        <taxon>Tetranychoidea</taxon>
        <taxon>Tetranychidae</taxon>
        <taxon>Tetranychus</taxon>
    </lineage>
</organism>
<reference evidence="8" key="2">
    <citation type="submission" date="2015-06" db="UniProtKB">
        <authorList>
            <consortium name="EnsemblMetazoa"/>
        </authorList>
    </citation>
    <scope>IDENTIFICATION</scope>
</reference>
<evidence type="ECO:0000313" key="9">
    <source>
        <dbReference type="Proteomes" id="UP000015104"/>
    </source>
</evidence>
<dbReference type="PANTHER" id="PTHR21419:SF30">
    <property type="entry name" value="IG-LIKE DOMAIN-CONTAINING PROTEIN"/>
    <property type="match status" value="1"/>
</dbReference>
<keyword evidence="3 6" id="KW-1133">Transmembrane helix</keyword>
<dbReference type="EMBL" id="CAEY01000249">
    <property type="status" value="NOT_ANNOTATED_CDS"/>
    <property type="molecule type" value="Genomic_DNA"/>
</dbReference>
<name>T1KMU8_TETUR</name>
<keyword evidence="4 6" id="KW-0472">Membrane</keyword>
<reference evidence="9" key="1">
    <citation type="submission" date="2011-08" db="EMBL/GenBank/DDBJ databases">
        <authorList>
            <person name="Rombauts S."/>
        </authorList>
    </citation>
    <scope>NUCLEOTIDE SEQUENCE</scope>
    <source>
        <strain evidence="9">London</strain>
    </source>
</reference>
<evidence type="ECO:0000256" key="5">
    <source>
        <dbReference type="SAM" id="MobiDB-lite"/>
    </source>
</evidence>
<gene>
    <name evidence="8" type="primary">107365696</name>
</gene>